<feature type="transmembrane region" description="Helical" evidence="1">
    <location>
        <begin position="136"/>
        <end position="153"/>
    </location>
</feature>
<dbReference type="OrthoDB" id="1024052at2"/>
<dbReference type="EMBL" id="LT838813">
    <property type="protein sequence ID" value="SMD44134.1"/>
    <property type="molecule type" value="Genomic_DNA"/>
</dbReference>
<dbReference type="Pfam" id="PF17555">
    <property type="entry name" value="TssN"/>
    <property type="match status" value="1"/>
</dbReference>
<dbReference type="RefSeq" id="WP_084120965.1">
    <property type="nucleotide sequence ID" value="NZ_LT838813.1"/>
</dbReference>
<feature type="transmembrane region" description="Helical" evidence="1">
    <location>
        <begin position="106"/>
        <end position="130"/>
    </location>
</feature>
<keyword evidence="3" id="KW-1185">Reference proteome</keyword>
<dbReference type="Proteomes" id="UP000192333">
    <property type="component" value="Chromosome I"/>
</dbReference>
<evidence type="ECO:0000256" key="1">
    <source>
        <dbReference type="SAM" id="Phobius"/>
    </source>
</evidence>
<gene>
    <name evidence="2" type="ORF">SAMN00777080_2749</name>
</gene>
<proteinExistence type="predicted"/>
<feature type="transmembrane region" description="Helical" evidence="1">
    <location>
        <begin position="12"/>
        <end position="32"/>
    </location>
</feature>
<accession>A0A1W2H5T5</accession>
<feature type="transmembrane region" description="Helical" evidence="1">
    <location>
        <begin position="73"/>
        <end position="94"/>
    </location>
</feature>
<dbReference type="STRING" id="758820.SAMN00777080_2749"/>
<dbReference type="InterPro" id="IPR035177">
    <property type="entry name" value="TssN"/>
</dbReference>
<feature type="transmembrane region" description="Helical" evidence="1">
    <location>
        <begin position="44"/>
        <end position="67"/>
    </location>
</feature>
<reference evidence="3" key="1">
    <citation type="submission" date="2017-04" db="EMBL/GenBank/DDBJ databases">
        <authorList>
            <person name="Varghese N."/>
            <person name="Submissions S."/>
        </authorList>
    </citation>
    <scope>NUCLEOTIDE SEQUENCE [LARGE SCALE GENOMIC DNA]</scope>
    <source>
        <strain evidence="3">DSM 16537</strain>
    </source>
</reference>
<evidence type="ECO:0000313" key="3">
    <source>
        <dbReference type="Proteomes" id="UP000192333"/>
    </source>
</evidence>
<dbReference type="AlphaFoldDB" id="A0A1W2H5T5"/>
<name>A0A1W2H5T5_9BACT</name>
<sequence length="292" mass="34152">MEKMIEDEVTKTLLILGMGVVGTFLIFLKLIGKIYGGFKPFMKATLIYLLLGFMLCSLIAVLAIWTHLKDQQLFLIIFQIYFLVLGIAHVNWIDTYLKWAGKEKSILLEFLFSVLLAISGSIGFVLVHRIFGGNGLEIQMAGSIIWFIVPWFVKRSFYNAMEIPERIFKLWHYRVSEDIEEPDESKLKNLLLVSFLIQKKMGDKLQTHFRAKAPLDMDFGQLFYYFINDYNERHPHEKIEFLDDSGEPFGWIFYKKPEVYSIQRNYLDAEKTIFNNSVKENNVIICKRIVES</sequence>
<keyword evidence="1" id="KW-0812">Transmembrane</keyword>
<keyword evidence="1" id="KW-1133">Transmembrane helix</keyword>
<organism evidence="2 3">
    <name type="scientific">Aquiflexum balticum DSM 16537</name>
    <dbReference type="NCBI Taxonomy" id="758820"/>
    <lineage>
        <taxon>Bacteria</taxon>
        <taxon>Pseudomonadati</taxon>
        <taxon>Bacteroidota</taxon>
        <taxon>Cytophagia</taxon>
        <taxon>Cytophagales</taxon>
        <taxon>Cyclobacteriaceae</taxon>
        <taxon>Aquiflexum</taxon>
    </lineage>
</organism>
<evidence type="ECO:0000313" key="2">
    <source>
        <dbReference type="EMBL" id="SMD44134.1"/>
    </source>
</evidence>
<protein>
    <submittedName>
        <fullName evidence="2">Uncharacterized protein</fullName>
    </submittedName>
</protein>
<keyword evidence="1" id="KW-0472">Membrane</keyword>